<keyword evidence="2" id="KW-1185">Reference proteome</keyword>
<gene>
    <name evidence="1" type="ORF">K2F26_21655</name>
</gene>
<dbReference type="Proteomes" id="UP000826540">
    <property type="component" value="Chromosome"/>
</dbReference>
<reference evidence="1 2" key="1">
    <citation type="journal article" date="2022" name="J. Am. Chem. Soc.">
        <title>Biosynthesis of Guanitoxin Enables Global Environmental Detection in Freshwater Cyanobacteria.</title>
        <authorList>
            <person name="Lima S.T."/>
            <person name="Fallon T.R."/>
            <person name="Cordoza J.L."/>
            <person name="Chekan J.R."/>
            <person name="Delbaje E."/>
            <person name="Hopiavuori A.R."/>
            <person name="Alvarenga D.O."/>
            <person name="Wood S.M."/>
            <person name="Luhavaya H."/>
            <person name="Baumgartner J.T."/>
            <person name="Dorr F.A."/>
            <person name="Etchegaray A."/>
            <person name="Pinto E."/>
            <person name="McKinnie S.M.K."/>
            <person name="Fiore M.F."/>
            <person name="Moore B.S."/>
        </authorList>
    </citation>
    <scope>NUCLEOTIDE SEQUENCE [LARGE SCALE GENOMIC DNA]</scope>
    <source>
        <strain evidence="1 2">ITEP-024</strain>
    </source>
</reference>
<sequence length="158" mass="18788">MVSSFIPKTTPIRSSKIVHKSSVIHPQARFVTEEAVCLMFSISFEDIYTVECWRYIVYVHGKEVSKFVSYADFPPIINVGSPTSQDRIKWRKRWRKSHDYPHKNHAPQWWAEFFTLQFRETTSESELQSWWQLLASINFAFSHHTLQQLTNAYKQVKF</sequence>
<organism evidence="1 2">
    <name type="scientific">Sphaerospermopsis torques-reginae ITEP-024</name>
    <dbReference type="NCBI Taxonomy" id="984208"/>
    <lineage>
        <taxon>Bacteria</taxon>
        <taxon>Bacillati</taxon>
        <taxon>Cyanobacteriota</taxon>
        <taxon>Cyanophyceae</taxon>
        <taxon>Nostocales</taxon>
        <taxon>Aphanizomenonaceae</taxon>
        <taxon>Sphaerospermopsis</taxon>
        <taxon>Sphaerospermopsis torques-reginae</taxon>
    </lineage>
</organism>
<proteinExistence type="predicted"/>
<dbReference type="EMBL" id="CP080598">
    <property type="protein sequence ID" value="QYX31385.1"/>
    <property type="molecule type" value="Genomic_DNA"/>
</dbReference>
<accession>A0ABX8WYC5</accession>
<evidence type="ECO:0000313" key="1">
    <source>
        <dbReference type="EMBL" id="QYX31385.1"/>
    </source>
</evidence>
<dbReference type="RefSeq" id="WP_220609436.1">
    <property type="nucleotide sequence ID" value="NZ_CP080598.1"/>
</dbReference>
<name>A0ABX8WYC5_9CYAN</name>
<evidence type="ECO:0000313" key="2">
    <source>
        <dbReference type="Proteomes" id="UP000826540"/>
    </source>
</evidence>
<protein>
    <submittedName>
        <fullName evidence="1">Uncharacterized protein</fullName>
    </submittedName>
</protein>